<name>A0A6P6RRH1_9EIME</name>
<keyword evidence="3 4" id="KW-0175">Coiled coil</keyword>
<gene>
    <name evidence="8" type="primary">LOC34618285</name>
</gene>
<comment type="similarity">
    <text evidence="1">Belongs to the SMC family. SMC5 subfamily.</text>
</comment>
<dbReference type="InterPro" id="IPR027417">
    <property type="entry name" value="P-loop_NTPase"/>
</dbReference>
<feature type="region of interest" description="Disordered" evidence="5">
    <location>
        <begin position="1152"/>
        <end position="1207"/>
    </location>
</feature>
<feature type="coiled-coil region" evidence="4">
    <location>
        <begin position="814"/>
        <end position="861"/>
    </location>
</feature>
<evidence type="ECO:0000256" key="2">
    <source>
        <dbReference type="ARBA" id="ARBA00018687"/>
    </source>
</evidence>
<accession>A0A6P6RRH1</accession>
<dbReference type="Proteomes" id="UP000515125">
    <property type="component" value="Unplaced"/>
</dbReference>
<dbReference type="Pfam" id="PF13476">
    <property type="entry name" value="AAA_23"/>
    <property type="match status" value="1"/>
</dbReference>
<feature type="domain" description="Rad50/SbcC-type AAA" evidence="6">
    <location>
        <begin position="37"/>
        <end position="339"/>
    </location>
</feature>
<feature type="region of interest" description="Disordered" evidence="5">
    <location>
        <begin position="379"/>
        <end position="403"/>
    </location>
</feature>
<evidence type="ECO:0000256" key="3">
    <source>
        <dbReference type="ARBA" id="ARBA00023054"/>
    </source>
</evidence>
<dbReference type="GO" id="GO:0005634">
    <property type="term" value="C:nucleus"/>
    <property type="evidence" value="ECO:0007669"/>
    <property type="project" value="TreeGrafter"/>
</dbReference>
<dbReference type="GeneID" id="34618285"/>
<sequence length="1266" mass="139912">MDSVSTSREAPLTSTPNGGPHGAIPLEEFGTGQLISMRLMGFMAFKCHVEIYFSPYTNLIASCNGVGKSTIVSAIQFALGCRISSGSLSAAAGGGTQHHQQSQQPLQRYLTYGGSKASVRLNLKGTEENEVVSIQRDLDKVGQRRFAVFSPCETGVGIVGWKGQASAAAQQSLLNEQYLLCASLHLADRDWHQEHLPHQRSRISAQRCSERARATVHTGRQLPVLHATRKGVYLWVFDSQGTAAQHLAGSRLRAAGDAADLAKGHLQEASAALKPRVQELQSKKEGLQKKKEALQHKAQALKAQVADTTQCSTSAREALEAIDAKMQADEEAAEQLDTYPAQLQTLMRRLQLQREKALDPHAQRLMLEETLQQLLKTREEKQQRLPRQRETPVASEMPLPSNPEETKRLLHQQNQKVGELRQQLCNASRQLRSTRGALQEAADKLALMQRLQQQRQQQMKHQEQQQQLHVLQMLTTIEVGFDVGSVRRGTELLRTTRFRASVEGPLGVIVSVTDSRAHLIADHFLRSKLLSFLCLDAEEDFLIVSRANLRCFALNPSASVGRRPRLTPALRAAGVEGFLMDFLSVPAPFAATFQEYTMAHLCLICRPDLSPQQEERMQQVAKQELRQQGCPSQEIVYYLGTQAHRLKQSAYDVRGFVHSVTNIPRRPPILQLQQQEPQGRENEEQQQLQQQQEKIQKLHLEEQRLQTEQRELEARESAEKERRDLLREFWNSQQAEAEEETRLRQRIAAAAAEAEAEDQRYRRLAAEAAAFPTIRQTLTESKKKRLRLIAEQLQLLAGAAQQLVDARKLLLAFKTKAEEQRKAATALKEEEEQIQQLESQLEDEQKKLSELREATAQQRDVYGEAKKAVESWKREAASVYRELLQVLPSAGAVASAPGTAEEEATVQALLAADTGSGSSSSIDAGCSGDLARGLRLPPLPPLPDSLAALEAEEERLKLRISRGSRVSISAATELSKTAAEIWLPKVERVVSVLCDRFKSLMRAVSPKADGRIALLDTTPQGVVTANKAAPAAAAGATAAPKEARAPEALQLDPLPDFGSMRLLLQISFGKTVPLRQLSNTNSGGERSLVAVLYLLAVQAFAQGSFRVLDEINQGLDSEREALLFRLLSDVAHGRHATSAPGLCRGAAGLASAAGASGSSSRKRRCTSQDRGDTKRARAENRAALKGAEHEPESENDSPHQEQQLEHTEHEGGVQYILLTPHVIPKVNLSSIALQFIFNGPGRFAQEQFDLQDQIGRLKARRGKVVL</sequence>
<dbReference type="AlphaFoldDB" id="A0A6P6RRH1"/>
<evidence type="ECO:0000256" key="1">
    <source>
        <dbReference type="ARBA" id="ARBA00010171"/>
    </source>
</evidence>
<proteinExistence type="inferred from homology"/>
<dbReference type="SUPFAM" id="SSF52540">
    <property type="entry name" value="P-loop containing nucleoside triphosphate hydrolases"/>
    <property type="match status" value="2"/>
</dbReference>
<dbReference type="GO" id="GO:0003697">
    <property type="term" value="F:single-stranded DNA binding"/>
    <property type="evidence" value="ECO:0007669"/>
    <property type="project" value="TreeGrafter"/>
</dbReference>
<dbReference type="GO" id="GO:0000724">
    <property type="term" value="P:double-strand break repair via homologous recombination"/>
    <property type="evidence" value="ECO:0007669"/>
    <property type="project" value="TreeGrafter"/>
</dbReference>
<dbReference type="GO" id="GO:0030915">
    <property type="term" value="C:Smc5-Smc6 complex"/>
    <property type="evidence" value="ECO:0007669"/>
    <property type="project" value="TreeGrafter"/>
</dbReference>
<dbReference type="PANTHER" id="PTHR45916">
    <property type="entry name" value="STRUCTURAL MAINTENANCE OF CHROMOSOMES PROTEIN 5"/>
    <property type="match status" value="1"/>
</dbReference>
<feature type="coiled-coil region" evidence="4">
    <location>
        <begin position="277"/>
        <end position="304"/>
    </location>
</feature>
<dbReference type="RefSeq" id="XP_026190408.1">
    <property type="nucleotide sequence ID" value="XM_026334623.1"/>
</dbReference>
<protein>
    <recommendedName>
        <fullName evidence="2">Structural maintenance of chromosomes protein 5</fullName>
    </recommendedName>
</protein>
<organism evidence="7 8">
    <name type="scientific">Cyclospora cayetanensis</name>
    <dbReference type="NCBI Taxonomy" id="88456"/>
    <lineage>
        <taxon>Eukaryota</taxon>
        <taxon>Sar</taxon>
        <taxon>Alveolata</taxon>
        <taxon>Apicomplexa</taxon>
        <taxon>Conoidasida</taxon>
        <taxon>Coccidia</taxon>
        <taxon>Eucoccidiorida</taxon>
        <taxon>Eimeriorina</taxon>
        <taxon>Eimeriidae</taxon>
        <taxon>Cyclospora</taxon>
    </lineage>
</organism>
<evidence type="ECO:0000259" key="6">
    <source>
        <dbReference type="Pfam" id="PF13476"/>
    </source>
</evidence>
<reference evidence="8" key="1">
    <citation type="submission" date="2025-08" db="UniProtKB">
        <authorList>
            <consortium name="RefSeq"/>
        </authorList>
    </citation>
    <scope>IDENTIFICATION</scope>
</reference>
<dbReference type="PANTHER" id="PTHR45916:SF1">
    <property type="entry name" value="STRUCTURAL MAINTENANCE OF CHROMOSOMES PROTEIN 5"/>
    <property type="match status" value="1"/>
</dbReference>
<evidence type="ECO:0000256" key="5">
    <source>
        <dbReference type="SAM" id="MobiDB-lite"/>
    </source>
</evidence>
<dbReference type="Gene3D" id="3.40.50.300">
    <property type="entry name" value="P-loop containing nucleotide triphosphate hydrolases"/>
    <property type="match status" value="2"/>
</dbReference>
<dbReference type="OrthoDB" id="10072614at2759"/>
<feature type="compositionally biased region" description="Basic and acidic residues" evidence="5">
    <location>
        <begin position="1166"/>
        <end position="1207"/>
    </location>
</feature>
<feature type="region of interest" description="Disordered" evidence="5">
    <location>
        <begin position="1"/>
        <end position="24"/>
    </location>
</feature>
<keyword evidence="7" id="KW-1185">Reference proteome</keyword>
<feature type="region of interest" description="Disordered" evidence="5">
    <location>
        <begin position="674"/>
        <end position="694"/>
    </location>
</feature>
<evidence type="ECO:0000313" key="7">
    <source>
        <dbReference type="Proteomes" id="UP000515125"/>
    </source>
</evidence>
<evidence type="ECO:0000256" key="4">
    <source>
        <dbReference type="SAM" id="Coils"/>
    </source>
</evidence>
<evidence type="ECO:0000313" key="8">
    <source>
        <dbReference type="RefSeq" id="XP_026190408.1"/>
    </source>
</evidence>
<dbReference type="InterPro" id="IPR038729">
    <property type="entry name" value="Rad50/SbcC_AAA"/>
</dbReference>
<feature type="compositionally biased region" description="Polar residues" evidence="5">
    <location>
        <begin position="1"/>
        <end position="17"/>
    </location>
</feature>
<feature type="compositionally biased region" description="Basic and acidic residues" evidence="5">
    <location>
        <begin position="379"/>
        <end position="390"/>
    </location>
</feature>